<feature type="compositionally biased region" description="Low complexity" evidence="1">
    <location>
        <begin position="172"/>
        <end position="183"/>
    </location>
</feature>
<dbReference type="CDD" id="cd00821">
    <property type="entry name" value="PH"/>
    <property type="match status" value="1"/>
</dbReference>
<dbReference type="VEuPathDB" id="FungiDB:SDRG_10983"/>
<dbReference type="OMA" id="DAEDCTH"/>
<proteinExistence type="predicted"/>
<dbReference type="InterPro" id="IPR011993">
    <property type="entry name" value="PH-like_dom_sf"/>
</dbReference>
<dbReference type="SMART" id="SM00233">
    <property type="entry name" value="PH"/>
    <property type="match status" value="1"/>
</dbReference>
<dbReference type="InterPro" id="IPR053218">
    <property type="entry name" value="Pathogen-related_defense"/>
</dbReference>
<dbReference type="PANTHER" id="PTHR31723">
    <property type="entry name" value="PATHOGENESIS-RELATED FAMILY PROTEIN"/>
    <property type="match status" value="1"/>
</dbReference>
<dbReference type="Proteomes" id="UP000030762">
    <property type="component" value="Unassembled WGS sequence"/>
</dbReference>
<evidence type="ECO:0000313" key="4">
    <source>
        <dbReference type="Proteomes" id="UP000030762"/>
    </source>
</evidence>
<dbReference type="PROSITE" id="PS50003">
    <property type="entry name" value="PH_DOMAIN"/>
    <property type="match status" value="1"/>
</dbReference>
<dbReference type="GeneID" id="19951710"/>
<gene>
    <name evidence="3" type="ORF">SDRG_10983</name>
</gene>
<sequence>MSDASKSESMSVSGVRPRPVWIAGWLYERYGLGSYKARYCVCKGSALHTYKDEDVFNGQLKLTIGLSLIEPYADEPHAFRIKDARGKARIFKAQDAEDCTHWLARLRTAMLEEPPASPSSSSSRSSTTSWSNAATPGAEPGSARPAKIDLLDFSPPPETFVDDTPPAHLLPRRTSSESPPRRWTSTLKQLFKSTTTSSSSSPTEVASVPIITWGSAANGGLARQLERLMYEWYRDWDSGRPMSSWRSVKPQVFTLHINGVHVEDERPVLFSTTFPTGFTWEVSSLFSAAPKIAFAWRHAGKFTGRFDNLSGNGREVALQGFAVARVDVHVQRLLCLELFFDPAPLVANAGAP</sequence>
<organism evidence="3 4">
    <name type="scientific">Saprolegnia diclina (strain VS20)</name>
    <dbReference type="NCBI Taxonomy" id="1156394"/>
    <lineage>
        <taxon>Eukaryota</taxon>
        <taxon>Sar</taxon>
        <taxon>Stramenopiles</taxon>
        <taxon>Oomycota</taxon>
        <taxon>Saprolegniomycetes</taxon>
        <taxon>Saprolegniales</taxon>
        <taxon>Saprolegniaceae</taxon>
        <taxon>Saprolegnia</taxon>
    </lineage>
</organism>
<evidence type="ECO:0000256" key="1">
    <source>
        <dbReference type="SAM" id="MobiDB-lite"/>
    </source>
</evidence>
<dbReference type="AlphaFoldDB" id="T0RN44"/>
<dbReference type="PANTHER" id="PTHR31723:SF10">
    <property type="entry name" value="PATHOGEN-RELATED PROTEIN"/>
    <property type="match status" value="1"/>
</dbReference>
<feature type="region of interest" description="Disordered" evidence="1">
    <location>
        <begin position="112"/>
        <end position="183"/>
    </location>
</feature>
<dbReference type="Gene3D" id="2.30.29.30">
    <property type="entry name" value="Pleckstrin-homology domain (PH domain)/Phosphotyrosine-binding domain (PTB)"/>
    <property type="match status" value="1"/>
</dbReference>
<dbReference type="InterPro" id="IPR001849">
    <property type="entry name" value="PH_domain"/>
</dbReference>
<keyword evidence="4" id="KW-1185">Reference proteome</keyword>
<dbReference type="Pfam" id="PF00169">
    <property type="entry name" value="PH"/>
    <property type="match status" value="1"/>
</dbReference>
<evidence type="ECO:0000313" key="3">
    <source>
        <dbReference type="EMBL" id="EQC31382.1"/>
    </source>
</evidence>
<dbReference type="RefSeq" id="XP_008615223.1">
    <property type="nucleotide sequence ID" value="XM_008617001.1"/>
</dbReference>
<dbReference type="EMBL" id="JH767169">
    <property type="protein sequence ID" value="EQC31382.1"/>
    <property type="molecule type" value="Genomic_DNA"/>
</dbReference>
<evidence type="ECO:0000259" key="2">
    <source>
        <dbReference type="PROSITE" id="PS50003"/>
    </source>
</evidence>
<name>T0RN44_SAPDV</name>
<dbReference type="SUPFAM" id="SSF50729">
    <property type="entry name" value="PH domain-like"/>
    <property type="match status" value="1"/>
</dbReference>
<accession>T0RN44</accession>
<reference evidence="3 4" key="1">
    <citation type="submission" date="2012-04" db="EMBL/GenBank/DDBJ databases">
        <title>The Genome Sequence of Saprolegnia declina VS20.</title>
        <authorList>
            <consortium name="The Broad Institute Genome Sequencing Platform"/>
            <person name="Russ C."/>
            <person name="Nusbaum C."/>
            <person name="Tyler B."/>
            <person name="van West P."/>
            <person name="Dieguez-Uribeondo J."/>
            <person name="de Bruijn I."/>
            <person name="Tripathy S."/>
            <person name="Jiang R."/>
            <person name="Young S.K."/>
            <person name="Zeng Q."/>
            <person name="Gargeya S."/>
            <person name="Fitzgerald M."/>
            <person name="Haas B."/>
            <person name="Abouelleil A."/>
            <person name="Alvarado L."/>
            <person name="Arachchi H.M."/>
            <person name="Berlin A."/>
            <person name="Chapman S.B."/>
            <person name="Goldberg J."/>
            <person name="Griggs A."/>
            <person name="Gujja S."/>
            <person name="Hansen M."/>
            <person name="Howarth C."/>
            <person name="Imamovic A."/>
            <person name="Larimer J."/>
            <person name="McCowen C."/>
            <person name="Montmayeur A."/>
            <person name="Murphy C."/>
            <person name="Neiman D."/>
            <person name="Pearson M."/>
            <person name="Priest M."/>
            <person name="Roberts A."/>
            <person name="Saif S."/>
            <person name="Shea T."/>
            <person name="Sisk P."/>
            <person name="Sykes S."/>
            <person name="Wortman J."/>
            <person name="Nusbaum C."/>
            <person name="Birren B."/>
        </authorList>
    </citation>
    <scope>NUCLEOTIDE SEQUENCE [LARGE SCALE GENOMIC DNA]</scope>
    <source>
        <strain evidence="3 4">VS20</strain>
    </source>
</reference>
<dbReference type="InParanoid" id="T0RN44"/>
<dbReference type="OrthoDB" id="65445at2759"/>
<feature type="domain" description="PH" evidence="2">
    <location>
        <begin position="19"/>
        <end position="111"/>
    </location>
</feature>
<protein>
    <recommendedName>
        <fullName evidence="2">PH domain-containing protein</fullName>
    </recommendedName>
</protein>
<feature type="compositionally biased region" description="Low complexity" evidence="1">
    <location>
        <begin position="118"/>
        <end position="136"/>
    </location>
</feature>